<organism evidence="2 3">
    <name type="scientific">Aspergillus brasiliensis</name>
    <dbReference type="NCBI Taxonomy" id="319629"/>
    <lineage>
        <taxon>Eukaryota</taxon>
        <taxon>Fungi</taxon>
        <taxon>Dikarya</taxon>
        <taxon>Ascomycota</taxon>
        <taxon>Pezizomycotina</taxon>
        <taxon>Eurotiomycetes</taxon>
        <taxon>Eurotiomycetidae</taxon>
        <taxon>Eurotiales</taxon>
        <taxon>Aspergillaceae</taxon>
        <taxon>Aspergillus</taxon>
        <taxon>Aspergillus subgen. Circumdati</taxon>
    </lineage>
</organism>
<name>A0A9W5YWY3_9EURO</name>
<dbReference type="InterPro" id="IPR050508">
    <property type="entry name" value="Methyltransf_Superfamily"/>
</dbReference>
<dbReference type="Pfam" id="PF13847">
    <property type="entry name" value="Methyltransf_31"/>
    <property type="match status" value="1"/>
</dbReference>
<accession>A0A9W5YWY3</accession>
<dbReference type="SUPFAM" id="SSF53335">
    <property type="entry name" value="S-adenosyl-L-methionine-dependent methyltransferases"/>
    <property type="match status" value="1"/>
</dbReference>
<dbReference type="Gene3D" id="3.40.50.150">
    <property type="entry name" value="Vaccinia Virus protein VP39"/>
    <property type="match status" value="1"/>
</dbReference>
<dbReference type="CDD" id="cd02440">
    <property type="entry name" value="AdoMet_MTases"/>
    <property type="match status" value="1"/>
</dbReference>
<dbReference type="EMBL" id="BROQ01000115">
    <property type="protein sequence ID" value="GKZ25555.1"/>
    <property type="molecule type" value="Genomic_DNA"/>
</dbReference>
<protein>
    <recommendedName>
        <fullName evidence="1">Methyltransferase domain-containing protein</fullName>
    </recommendedName>
</protein>
<feature type="domain" description="Methyltransferase" evidence="1">
    <location>
        <begin position="59"/>
        <end position="187"/>
    </location>
</feature>
<dbReference type="PANTHER" id="PTHR42912">
    <property type="entry name" value="METHYLTRANSFERASE"/>
    <property type="match status" value="1"/>
</dbReference>
<sequence length="312" mass="34621">MTIPNDNPTGDQAAHPRQATCYNSKYLAEYYDLWIGTWNDVELYSRVLAEMVARNSSDDPVRVLDVGTGSGRITHGLATAQQQQQQQQQEQGGKLQPAVHFLGLDNEQHMLDRARSLTDPAHVDQITWVLGSAEDLVSLPALQNPAGGPGGIIDMIVFACGSICHFHEPAQGHRFFEQIAKVLKPTTGRAYISVLEALTDGGEQLGRALEPSEPILMPSKEFPGIMYRETWPMHKLIGNVWHTNRHIVVSQKSSDGQETIVEDNMDLRKIKVWTEADMRAYATAAGLEVVQILHHQNDSTHKELIFVLGTLA</sequence>
<evidence type="ECO:0000313" key="2">
    <source>
        <dbReference type="EMBL" id="GKZ25555.1"/>
    </source>
</evidence>
<reference evidence="2" key="1">
    <citation type="submission" date="2022-07" db="EMBL/GenBank/DDBJ databases">
        <title>Taxonomy of Aspergillus series Nigri: significant species reduction supported by multi-species coalescent approaches.</title>
        <authorList>
            <person name="Bian C."/>
            <person name="Kusuya Y."/>
            <person name="Sklenar F."/>
            <person name="D'hooge E."/>
            <person name="Yaguchi T."/>
            <person name="Takahashi H."/>
            <person name="Hubka V."/>
        </authorList>
    </citation>
    <scope>NUCLEOTIDE SEQUENCE</scope>
    <source>
        <strain evidence="2">CBS 733.88</strain>
    </source>
</reference>
<dbReference type="GO" id="GO:0008168">
    <property type="term" value="F:methyltransferase activity"/>
    <property type="evidence" value="ECO:0007669"/>
    <property type="project" value="TreeGrafter"/>
</dbReference>
<dbReference type="PANTHER" id="PTHR42912:SF99">
    <property type="entry name" value="METHYLTRANSFERASE TYPE 12 DOMAIN-CONTAINING PROTEIN"/>
    <property type="match status" value="1"/>
</dbReference>
<comment type="caution">
    <text evidence="2">The sequence shown here is derived from an EMBL/GenBank/DDBJ whole genome shotgun (WGS) entry which is preliminary data.</text>
</comment>
<gene>
    <name evidence="2" type="ORF">AbraCBS73388_001197</name>
</gene>
<proteinExistence type="predicted"/>
<evidence type="ECO:0000313" key="3">
    <source>
        <dbReference type="Proteomes" id="UP001143548"/>
    </source>
</evidence>
<dbReference type="Proteomes" id="UP001143548">
    <property type="component" value="Unassembled WGS sequence"/>
</dbReference>
<dbReference type="AlphaFoldDB" id="A0A9W5YWY3"/>
<dbReference type="InterPro" id="IPR029063">
    <property type="entry name" value="SAM-dependent_MTases_sf"/>
</dbReference>
<evidence type="ECO:0000259" key="1">
    <source>
        <dbReference type="Pfam" id="PF13847"/>
    </source>
</evidence>
<dbReference type="InterPro" id="IPR025714">
    <property type="entry name" value="Methyltranfer_dom"/>
</dbReference>